<evidence type="ECO:0000256" key="4">
    <source>
        <dbReference type="ARBA" id="ARBA00023125"/>
    </source>
</evidence>
<dbReference type="AlphaFoldDB" id="A0A1G8BLE3"/>
<protein>
    <submittedName>
        <fullName evidence="6">Transposase, Mutator family</fullName>
    </submittedName>
</protein>
<comment type="function">
    <text evidence="1">Required for the transposition of the insertion element.</text>
</comment>
<dbReference type="EMBL" id="FNDE01000020">
    <property type="protein sequence ID" value="SDH33864.1"/>
    <property type="molecule type" value="Genomic_DNA"/>
</dbReference>
<keyword evidence="5" id="KW-0233">DNA recombination</keyword>
<comment type="similarity">
    <text evidence="2">Belongs to the transposase mutator family.</text>
</comment>
<dbReference type="InterPro" id="IPR001207">
    <property type="entry name" value="Transposase_mutator"/>
</dbReference>
<dbReference type="GO" id="GO:0004803">
    <property type="term" value="F:transposase activity"/>
    <property type="evidence" value="ECO:0007669"/>
    <property type="project" value="InterPro"/>
</dbReference>
<evidence type="ECO:0000256" key="5">
    <source>
        <dbReference type="ARBA" id="ARBA00023172"/>
    </source>
</evidence>
<sequence length="71" mass="8169">MAWSDSTKKFADGSVIRIFPNRESVIRLIGALLMEIDEKWASGKKYLDMAEYLEWRETQATKAMSKVTRIG</sequence>
<proteinExistence type="inferred from homology"/>
<dbReference type="Proteomes" id="UP000198956">
    <property type="component" value="Unassembled WGS sequence"/>
</dbReference>
<keyword evidence="4" id="KW-0238">DNA-binding</keyword>
<gene>
    <name evidence="6" type="ORF">SAMN04489735_102030</name>
</gene>
<dbReference type="GO" id="GO:0003677">
    <property type="term" value="F:DNA binding"/>
    <property type="evidence" value="ECO:0007669"/>
    <property type="project" value="UniProtKB-KW"/>
</dbReference>
<dbReference type="GO" id="GO:0006313">
    <property type="term" value="P:DNA transposition"/>
    <property type="evidence" value="ECO:0007669"/>
    <property type="project" value="InterPro"/>
</dbReference>
<evidence type="ECO:0000256" key="2">
    <source>
        <dbReference type="ARBA" id="ARBA00010961"/>
    </source>
</evidence>
<organism evidence="6 7">
    <name type="scientific">Aneurinibacillus thermoaerophilus</name>
    <dbReference type="NCBI Taxonomy" id="143495"/>
    <lineage>
        <taxon>Bacteria</taxon>
        <taxon>Bacillati</taxon>
        <taxon>Bacillota</taxon>
        <taxon>Bacilli</taxon>
        <taxon>Bacillales</taxon>
        <taxon>Paenibacillaceae</taxon>
        <taxon>Aneurinibacillus group</taxon>
        <taxon>Aneurinibacillus</taxon>
    </lineage>
</organism>
<reference evidence="6 7" key="1">
    <citation type="submission" date="2016-10" db="EMBL/GenBank/DDBJ databases">
        <authorList>
            <person name="de Groot N.N."/>
        </authorList>
    </citation>
    <scope>NUCLEOTIDE SEQUENCE [LARGE SCALE GENOMIC DNA]</scope>
    <source>
        <strain evidence="6 7">L 420-91</strain>
    </source>
</reference>
<dbReference type="RefSeq" id="WP_409359895.1">
    <property type="nucleotide sequence ID" value="NZ_FNDE01000020.1"/>
</dbReference>
<evidence type="ECO:0000313" key="7">
    <source>
        <dbReference type="Proteomes" id="UP000198956"/>
    </source>
</evidence>
<evidence type="ECO:0000256" key="1">
    <source>
        <dbReference type="ARBA" id="ARBA00002190"/>
    </source>
</evidence>
<keyword evidence="3" id="KW-0815">Transposition</keyword>
<evidence type="ECO:0000256" key="3">
    <source>
        <dbReference type="ARBA" id="ARBA00022578"/>
    </source>
</evidence>
<name>A0A1G8BLE3_ANETH</name>
<evidence type="ECO:0000313" key="6">
    <source>
        <dbReference type="EMBL" id="SDH33864.1"/>
    </source>
</evidence>
<accession>A0A1G8BLE3</accession>
<dbReference type="Pfam" id="PF00872">
    <property type="entry name" value="Transposase_mut"/>
    <property type="match status" value="1"/>
</dbReference>